<reference evidence="10 11" key="1">
    <citation type="submission" date="2016-07" db="EMBL/GenBank/DDBJ databases">
        <title>Pervasive Adenine N6-methylation of Active Genes in Fungi.</title>
        <authorList>
            <consortium name="DOE Joint Genome Institute"/>
            <person name="Mondo S.J."/>
            <person name="Dannebaum R.O."/>
            <person name="Kuo R.C."/>
            <person name="Labutti K."/>
            <person name="Haridas S."/>
            <person name="Kuo A."/>
            <person name="Salamov A."/>
            <person name="Ahrendt S.R."/>
            <person name="Lipzen A."/>
            <person name="Sullivan W."/>
            <person name="Andreopoulos W.B."/>
            <person name="Clum A."/>
            <person name="Lindquist E."/>
            <person name="Daum C."/>
            <person name="Ramamoorthy G.K."/>
            <person name="Gryganskyi A."/>
            <person name="Culley D."/>
            <person name="Magnuson J.K."/>
            <person name="James T.Y."/>
            <person name="O'Malley M.A."/>
            <person name="Stajich J.E."/>
            <person name="Spatafora J.W."/>
            <person name="Visel A."/>
            <person name="Grigoriev I.V."/>
        </authorList>
    </citation>
    <scope>NUCLEOTIDE SEQUENCE [LARGE SCALE GENOMIC DNA]</scope>
    <source>
        <strain evidence="10 11">JEL800</strain>
    </source>
</reference>
<keyword evidence="4 9" id="KW-0812">Transmembrane</keyword>
<keyword evidence="8 9" id="KW-0472">Membrane</keyword>
<dbReference type="EMBL" id="MCGO01000019">
    <property type="protein sequence ID" value="ORY45659.1"/>
    <property type="molecule type" value="Genomic_DNA"/>
</dbReference>
<evidence type="ECO:0000256" key="2">
    <source>
        <dbReference type="ARBA" id="ARBA00008807"/>
    </source>
</evidence>
<feature type="transmembrane region" description="Helical" evidence="9">
    <location>
        <begin position="674"/>
        <end position="698"/>
    </location>
</feature>
<evidence type="ECO:0000256" key="8">
    <source>
        <dbReference type="ARBA" id="ARBA00023136"/>
    </source>
</evidence>
<dbReference type="AlphaFoldDB" id="A0A1Y2CF50"/>
<keyword evidence="11" id="KW-1185">Reference proteome</keyword>
<evidence type="ECO:0000313" key="10">
    <source>
        <dbReference type="EMBL" id="ORY45659.1"/>
    </source>
</evidence>
<keyword evidence="5" id="KW-0571">Peptide transport</keyword>
<feature type="transmembrane region" description="Helical" evidence="9">
    <location>
        <begin position="591"/>
        <end position="609"/>
    </location>
</feature>
<dbReference type="Pfam" id="PF03169">
    <property type="entry name" value="OPT"/>
    <property type="match status" value="1"/>
</dbReference>
<feature type="transmembrane region" description="Helical" evidence="9">
    <location>
        <begin position="521"/>
        <end position="547"/>
    </location>
</feature>
<dbReference type="NCBIfam" id="TIGR00728">
    <property type="entry name" value="OPT_sfam"/>
    <property type="match status" value="1"/>
</dbReference>
<evidence type="ECO:0000256" key="7">
    <source>
        <dbReference type="ARBA" id="ARBA00022989"/>
    </source>
</evidence>
<gene>
    <name evidence="10" type="ORF">BCR33DRAFT_716305</name>
</gene>
<feature type="transmembrane region" description="Helical" evidence="9">
    <location>
        <begin position="451"/>
        <end position="481"/>
    </location>
</feature>
<evidence type="ECO:0000256" key="1">
    <source>
        <dbReference type="ARBA" id="ARBA00004141"/>
    </source>
</evidence>
<keyword evidence="6" id="KW-0653">Protein transport</keyword>
<dbReference type="Proteomes" id="UP000193642">
    <property type="component" value="Unassembled WGS sequence"/>
</dbReference>
<dbReference type="GO" id="GO:0035673">
    <property type="term" value="F:oligopeptide transmembrane transporter activity"/>
    <property type="evidence" value="ECO:0007669"/>
    <property type="project" value="InterPro"/>
</dbReference>
<feature type="transmembrane region" description="Helical" evidence="9">
    <location>
        <begin position="56"/>
        <end position="75"/>
    </location>
</feature>
<proteinExistence type="inferred from homology"/>
<feature type="transmembrane region" description="Helical" evidence="9">
    <location>
        <begin position="279"/>
        <end position="302"/>
    </location>
</feature>
<comment type="subcellular location">
    <subcellularLocation>
        <location evidence="1">Membrane</location>
        <topology evidence="1">Multi-pass membrane protein</topology>
    </subcellularLocation>
</comment>
<accession>A0A1Y2CF50</accession>
<feature type="transmembrane region" description="Helical" evidence="9">
    <location>
        <begin position="87"/>
        <end position="107"/>
    </location>
</feature>
<dbReference type="GO" id="GO:0016020">
    <property type="term" value="C:membrane"/>
    <property type="evidence" value="ECO:0007669"/>
    <property type="project" value="UniProtKB-SubCell"/>
</dbReference>
<comment type="caution">
    <text evidence="10">The sequence shown here is derived from an EMBL/GenBank/DDBJ whole genome shotgun (WGS) entry which is preliminary data.</text>
</comment>
<evidence type="ECO:0000256" key="5">
    <source>
        <dbReference type="ARBA" id="ARBA00022856"/>
    </source>
</evidence>
<comment type="similarity">
    <text evidence="2">Belongs to the oligopeptide OPT transporter family.</text>
</comment>
<dbReference type="InterPro" id="IPR004813">
    <property type="entry name" value="OPT"/>
</dbReference>
<feature type="transmembrane region" description="Helical" evidence="9">
    <location>
        <begin position="373"/>
        <end position="396"/>
    </location>
</feature>
<feature type="transmembrane region" description="Helical" evidence="9">
    <location>
        <begin position="487"/>
        <end position="509"/>
    </location>
</feature>
<dbReference type="GO" id="GO:0015031">
    <property type="term" value="P:protein transport"/>
    <property type="evidence" value="ECO:0007669"/>
    <property type="project" value="UniProtKB-KW"/>
</dbReference>
<evidence type="ECO:0000256" key="3">
    <source>
        <dbReference type="ARBA" id="ARBA00022448"/>
    </source>
</evidence>
<name>A0A1Y2CF50_9FUNG</name>
<dbReference type="InterPro" id="IPR004648">
    <property type="entry name" value="Oligpept_transpt"/>
</dbReference>
<feature type="transmembrane region" description="Helical" evidence="9">
    <location>
        <begin position="621"/>
        <end position="654"/>
    </location>
</feature>
<sequence>MTTADQIVSEKEHQIEDLKHAHPELEDDVEVDDIKEVEERIDFIVPQTDDPSTPAFTFRSVLLGTLWVVVLSFANTSLSFRTAAFTVGANIALILSYPMGLFLASVLPTSVPWLNPGPFSLKEHVCIYIMASCGGVPYGIDNVVAQIMPDLMGNTDISFIQSLGFVLVTQFLGYGLSGLTRRFLVESGEVVGNRYKMSRFQFFWIAFVGMGIWAWVPSFMAPVLQAVALSCLIGGRGNAGPGVLTKFNTVAGSVYNGIGLFGITFDWTYIGSYVFTSPFWALMVQLSGIIFFQWILAPVMYLNDVWGLNEKITEDPYNGVPLLNTPHLFVGAKNGTKKQGSRVSPRFFFDKTKNYDLNVTAYNDVAPVYITSFFALVYGCSFLSITAAISHVGLWYGKDIYRQAMNAFRQVRDEMMEAYPDVPDWAYLAFLAVTTVGALLVSLFTPYNMPWWAIFFNIFLVAICILPFGIVPAITGFSLYLNVLTEFVIGLMIPGQTVAVMASTLALTADLKLGQYLHIPPYAMVFAQFWGTFCNAIVATAASYFMMFENKNLLTKPEWRYNGYQTFYSAGGIWGAIGPQRFFGVGSLYEGLLWCFLIGAVAPFFPWLANKYIYKSKYWHMINFSIFFSIGSAGYPQVFIVVPLLLAFLSQYLFVKNREFYQKYLYVMGAAFDGSAGFVSLIVSLLGFANVAFPIWALNPNADGVKIKMDYYCYPGASWDEYDCSFYLAQGLTEKDDGTPCKA</sequence>
<feature type="transmembrane region" description="Helical" evidence="9">
    <location>
        <begin position="425"/>
        <end position="444"/>
    </location>
</feature>
<evidence type="ECO:0000256" key="4">
    <source>
        <dbReference type="ARBA" id="ARBA00022692"/>
    </source>
</evidence>
<evidence type="ECO:0000256" key="9">
    <source>
        <dbReference type="SAM" id="Phobius"/>
    </source>
</evidence>
<keyword evidence="7 9" id="KW-1133">Transmembrane helix</keyword>
<dbReference type="OrthoDB" id="9986677at2759"/>
<organism evidence="10 11">
    <name type="scientific">Rhizoclosmatium globosum</name>
    <dbReference type="NCBI Taxonomy" id="329046"/>
    <lineage>
        <taxon>Eukaryota</taxon>
        <taxon>Fungi</taxon>
        <taxon>Fungi incertae sedis</taxon>
        <taxon>Chytridiomycota</taxon>
        <taxon>Chytridiomycota incertae sedis</taxon>
        <taxon>Chytridiomycetes</taxon>
        <taxon>Chytridiales</taxon>
        <taxon>Chytriomycetaceae</taxon>
        <taxon>Rhizoclosmatium</taxon>
    </lineage>
</organism>
<evidence type="ECO:0000313" key="11">
    <source>
        <dbReference type="Proteomes" id="UP000193642"/>
    </source>
</evidence>
<keyword evidence="3" id="KW-0813">Transport</keyword>
<feature type="transmembrane region" description="Helical" evidence="9">
    <location>
        <begin position="159"/>
        <end position="179"/>
    </location>
</feature>
<feature type="transmembrane region" description="Helical" evidence="9">
    <location>
        <begin position="200"/>
        <end position="216"/>
    </location>
</feature>
<dbReference type="PANTHER" id="PTHR22601">
    <property type="entry name" value="ISP4 LIKE PROTEIN"/>
    <property type="match status" value="1"/>
</dbReference>
<evidence type="ECO:0000256" key="6">
    <source>
        <dbReference type="ARBA" id="ARBA00022927"/>
    </source>
</evidence>
<protein>
    <submittedName>
        <fullName evidence="10">OPT superfamily oligopeptide transporter</fullName>
    </submittedName>
</protein>